<dbReference type="GO" id="GO:0000287">
    <property type="term" value="F:magnesium ion binding"/>
    <property type="evidence" value="ECO:0007669"/>
    <property type="project" value="TreeGrafter"/>
</dbReference>
<organism evidence="4 5">
    <name type="scientific">Oceaniferula flava</name>
    <dbReference type="NCBI Taxonomy" id="2800421"/>
    <lineage>
        <taxon>Bacteria</taxon>
        <taxon>Pseudomonadati</taxon>
        <taxon>Verrucomicrobiota</taxon>
        <taxon>Verrucomicrobiia</taxon>
        <taxon>Verrucomicrobiales</taxon>
        <taxon>Verrucomicrobiaceae</taxon>
        <taxon>Oceaniferula</taxon>
    </lineage>
</organism>
<accession>A0AAE2SCS7</accession>
<dbReference type="InterPro" id="IPR006379">
    <property type="entry name" value="HAD-SF_hydro_IIB"/>
</dbReference>
<comment type="caution">
    <text evidence="4">The sequence shown here is derived from an EMBL/GenBank/DDBJ whole genome shotgun (WGS) entry which is preliminary data.</text>
</comment>
<protein>
    <submittedName>
        <fullName evidence="4">HAD-IIB family hydrolase</fullName>
    </submittedName>
</protein>
<dbReference type="NCBIfam" id="TIGR01484">
    <property type="entry name" value="HAD-SF-IIB"/>
    <property type="match status" value="1"/>
</dbReference>
<evidence type="ECO:0000256" key="3">
    <source>
        <dbReference type="ARBA" id="ARBA00022842"/>
    </source>
</evidence>
<dbReference type="Gene3D" id="3.40.50.1000">
    <property type="entry name" value="HAD superfamily/HAD-like"/>
    <property type="match status" value="1"/>
</dbReference>
<dbReference type="NCBIfam" id="TIGR01486">
    <property type="entry name" value="HAD-SF-IIB-MPGP"/>
    <property type="match status" value="1"/>
</dbReference>
<dbReference type="EMBL" id="JAENIG010000002">
    <property type="protein sequence ID" value="MBK1854140.1"/>
    <property type="molecule type" value="Genomic_DNA"/>
</dbReference>
<keyword evidence="2 4" id="KW-0378">Hydrolase</keyword>
<dbReference type="Proteomes" id="UP000634206">
    <property type="component" value="Unassembled WGS sequence"/>
</dbReference>
<gene>
    <name evidence="4" type="ORF">JIN83_04180</name>
</gene>
<dbReference type="RefSeq" id="WP_309488746.1">
    <property type="nucleotide sequence ID" value="NZ_JAENIG010000002.1"/>
</dbReference>
<keyword evidence="5" id="KW-1185">Reference proteome</keyword>
<dbReference type="PANTHER" id="PTHR10000">
    <property type="entry name" value="PHOSPHOSERINE PHOSPHATASE"/>
    <property type="match status" value="1"/>
</dbReference>
<reference evidence="4" key="1">
    <citation type="submission" date="2021-01" db="EMBL/GenBank/DDBJ databases">
        <title>Modified the classification status of verrucomicrobia.</title>
        <authorList>
            <person name="Feng X."/>
        </authorList>
    </citation>
    <scope>NUCLEOTIDE SEQUENCE</scope>
    <source>
        <strain evidence="4">5K15</strain>
    </source>
</reference>
<dbReference type="GO" id="GO:0050531">
    <property type="term" value="F:mannosyl-3-phosphoglycerate phosphatase activity"/>
    <property type="evidence" value="ECO:0007669"/>
    <property type="project" value="InterPro"/>
</dbReference>
<dbReference type="InterPro" id="IPR023214">
    <property type="entry name" value="HAD_sf"/>
</dbReference>
<dbReference type="AlphaFoldDB" id="A0AAE2SCS7"/>
<evidence type="ECO:0000256" key="2">
    <source>
        <dbReference type="ARBA" id="ARBA00022801"/>
    </source>
</evidence>
<dbReference type="SFLD" id="SFLDG01142">
    <property type="entry name" value="C2.B.2:_Mannosyl-3-phosphoglyc"/>
    <property type="match status" value="1"/>
</dbReference>
<dbReference type="GO" id="GO:0051479">
    <property type="term" value="P:mannosylglycerate biosynthetic process"/>
    <property type="evidence" value="ECO:0007669"/>
    <property type="project" value="InterPro"/>
</dbReference>
<dbReference type="GO" id="GO:0005829">
    <property type="term" value="C:cytosol"/>
    <property type="evidence" value="ECO:0007669"/>
    <property type="project" value="TreeGrafter"/>
</dbReference>
<dbReference type="SFLD" id="SFLDG01140">
    <property type="entry name" value="C2.B:_Phosphomannomutase_and_P"/>
    <property type="match status" value="1"/>
</dbReference>
<proteinExistence type="predicted"/>
<keyword evidence="1" id="KW-0479">Metal-binding</keyword>
<name>A0AAE2SCS7_9BACT</name>
<dbReference type="InterPro" id="IPR036412">
    <property type="entry name" value="HAD-like_sf"/>
</dbReference>
<dbReference type="PANTHER" id="PTHR10000:SF8">
    <property type="entry name" value="HAD SUPERFAMILY HYDROLASE-LIKE, TYPE 3"/>
    <property type="match status" value="1"/>
</dbReference>
<evidence type="ECO:0000313" key="4">
    <source>
        <dbReference type="EMBL" id="MBK1854140.1"/>
    </source>
</evidence>
<dbReference type="InterPro" id="IPR006381">
    <property type="entry name" value="HAD-SF-IIB-MPGP"/>
</dbReference>
<keyword evidence="3" id="KW-0460">Magnesium</keyword>
<sequence>MKKLLIITDLDASFIDDNYQYSEAQEAIEQLAARDFPLIFNSSKTLAEIESLADELALTTPLIAENGGIVAVPESSPLAAFCDDSGWHSDQGYRTLITGLSRDFIIEHAHAARDEHGYQFTGFSDMSDQELSELTGLSIEAAKMARQRHVSEPILWKDNEENWERFQKTLHSQGIRTLRGGRFIHLMGPADKADGLQAARDLYQKCNPHSFLTTVALGDSANDQSMLEAADIGIIIPHADGVKVHPAGTHILQAPYPASKGWNHSILKLLSTFELTQPI</sequence>
<dbReference type="Pfam" id="PF08282">
    <property type="entry name" value="Hydrolase_3"/>
    <property type="match status" value="1"/>
</dbReference>
<dbReference type="SUPFAM" id="SSF56784">
    <property type="entry name" value="HAD-like"/>
    <property type="match status" value="1"/>
</dbReference>
<evidence type="ECO:0000313" key="5">
    <source>
        <dbReference type="Proteomes" id="UP000634206"/>
    </source>
</evidence>
<dbReference type="SFLD" id="SFLDS00003">
    <property type="entry name" value="Haloacid_Dehalogenase"/>
    <property type="match status" value="1"/>
</dbReference>
<evidence type="ECO:0000256" key="1">
    <source>
        <dbReference type="ARBA" id="ARBA00022723"/>
    </source>
</evidence>
<dbReference type="Gene3D" id="3.30.980.20">
    <property type="entry name" value="Putative mannosyl-3-phosphoglycerate phosphatase, domain 2"/>
    <property type="match status" value="1"/>
</dbReference>